<feature type="transmembrane region" description="Helical" evidence="1">
    <location>
        <begin position="133"/>
        <end position="151"/>
    </location>
</feature>
<evidence type="ECO:0000256" key="1">
    <source>
        <dbReference type="SAM" id="Phobius"/>
    </source>
</evidence>
<name>A0A1I6LMN6_9SPHN</name>
<evidence type="ECO:0000313" key="2">
    <source>
        <dbReference type="EMBL" id="SFS04683.1"/>
    </source>
</evidence>
<feature type="transmembrane region" description="Helical" evidence="1">
    <location>
        <begin position="25"/>
        <end position="43"/>
    </location>
</feature>
<gene>
    <name evidence="2" type="ORF">SAMN05192580_2977</name>
</gene>
<dbReference type="Proteomes" id="UP000198824">
    <property type="component" value="Unassembled WGS sequence"/>
</dbReference>
<dbReference type="STRING" id="1166337.SAMN05192580_2977"/>
<dbReference type="AlphaFoldDB" id="A0A1I6LMN6"/>
<keyword evidence="1" id="KW-0812">Transmembrane</keyword>
<keyword evidence="3" id="KW-1185">Reference proteome</keyword>
<proteinExistence type="predicted"/>
<feature type="transmembrane region" description="Helical" evidence="1">
    <location>
        <begin position="55"/>
        <end position="73"/>
    </location>
</feature>
<evidence type="ECO:0000313" key="3">
    <source>
        <dbReference type="Proteomes" id="UP000198824"/>
    </source>
</evidence>
<keyword evidence="1" id="KW-0472">Membrane</keyword>
<protein>
    <submittedName>
        <fullName evidence="2">Uncharacterized protein</fullName>
    </submittedName>
</protein>
<dbReference type="RefSeq" id="WP_093315758.1">
    <property type="nucleotide sequence ID" value="NZ_FOZG01000002.1"/>
</dbReference>
<organism evidence="2 3">
    <name type="scientific">Sphingomonas jatrophae</name>
    <dbReference type="NCBI Taxonomy" id="1166337"/>
    <lineage>
        <taxon>Bacteria</taxon>
        <taxon>Pseudomonadati</taxon>
        <taxon>Pseudomonadota</taxon>
        <taxon>Alphaproteobacteria</taxon>
        <taxon>Sphingomonadales</taxon>
        <taxon>Sphingomonadaceae</taxon>
        <taxon>Sphingomonas</taxon>
    </lineage>
</organism>
<feature type="transmembrane region" description="Helical" evidence="1">
    <location>
        <begin position="103"/>
        <end position="121"/>
    </location>
</feature>
<reference evidence="2 3" key="1">
    <citation type="submission" date="2016-10" db="EMBL/GenBank/DDBJ databases">
        <authorList>
            <person name="de Groot N.N."/>
        </authorList>
    </citation>
    <scope>NUCLEOTIDE SEQUENCE [LARGE SCALE GENOMIC DNA]</scope>
    <source>
        <strain evidence="2 3">S5-249</strain>
    </source>
</reference>
<sequence length="155" mass="17277">MPVSDAEHASLLADNERLLRGTERVMRWWLVVAVIAGAAWAIWTDDDPGRHPWAYGLLFVAPMPWVALTFRRADRLADELAGRRVAIAAPQGADRAALSRMAALPWSIGAMLVLVCALLAVQSRPWETTQQRLWLAEAVAGGGFGLWLLWLKRRR</sequence>
<keyword evidence="1" id="KW-1133">Transmembrane helix</keyword>
<dbReference type="EMBL" id="FOZG01000002">
    <property type="protein sequence ID" value="SFS04683.1"/>
    <property type="molecule type" value="Genomic_DNA"/>
</dbReference>
<accession>A0A1I6LMN6</accession>